<evidence type="ECO:0008006" key="3">
    <source>
        <dbReference type="Google" id="ProtNLM"/>
    </source>
</evidence>
<organism evidence="1 2">
    <name type="scientific">Tissierella simiarum</name>
    <dbReference type="NCBI Taxonomy" id="2841534"/>
    <lineage>
        <taxon>Bacteria</taxon>
        <taxon>Bacillati</taxon>
        <taxon>Bacillota</taxon>
        <taxon>Tissierellia</taxon>
        <taxon>Tissierellales</taxon>
        <taxon>Tissierellaceae</taxon>
        <taxon>Tissierella</taxon>
    </lineage>
</organism>
<gene>
    <name evidence="1" type="ORF">KQI42_20075</name>
</gene>
<reference evidence="1 2" key="1">
    <citation type="submission" date="2021-06" db="EMBL/GenBank/DDBJ databases">
        <authorList>
            <person name="Sun Q."/>
            <person name="Li D."/>
        </authorList>
    </citation>
    <scope>NUCLEOTIDE SEQUENCE [LARGE SCALE GENOMIC DNA]</scope>
    <source>
        <strain evidence="1 2">MSJ-40</strain>
    </source>
</reference>
<dbReference type="RefSeq" id="WP_216522407.1">
    <property type="nucleotide sequence ID" value="NZ_JAHLPM010000031.1"/>
</dbReference>
<keyword evidence="2" id="KW-1185">Reference proteome</keyword>
<protein>
    <recommendedName>
        <fullName evidence="3">Phage protein</fullName>
    </recommendedName>
</protein>
<dbReference type="EMBL" id="JAHLPM010000031">
    <property type="protein sequence ID" value="MBU5440296.1"/>
    <property type="molecule type" value="Genomic_DNA"/>
</dbReference>
<evidence type="ECO:0000313" key="2">
    <source>
        <dbReference type="Proteomes" id="UP000749471"/>
    </source>
</evidence>
<dbReference type="Proteomes" id="UP000749471">
    <property type="component" value="Unassembled WGS sequence"/>
</dbReference>
<evidence type="ECO:0000313" key="1">
    <source>
        <dbReference type="EMBL" id="MBU5440296.1"/>
    </source>
</evidence>
<proteinExistence type="predicted"/>
<sequence>MLESIEKARTKARKAIESLYDCTCNISGYEDYKDPVTKATKQVSKVKYKDQSCKVSKQSLSKNNQTDTVNQVTYEIKLFIAPELEIKQGDIIEVTNKYGVKEIYKSGEGFPYTSHQEIILLKEGNS</sequence>
<name>A0ABS6EBI8_9FIRM</name>
<accession>A0ABS6EBI8</accession>
<comment type="caution">
    <text evidence="1">The sequence shown here is derived from an EMBL/GenBank/DDBJ whole genome shotgun (WGS) entry which is preliminary data.</text>
</comment>